<accession>A0A1A8NAN8</accession>
<reference evidence="1" key="1">
    <citation type="submission" date="2016-05" db="EMBL/GenBank/DDBJ databases">
        <authorList>
            <person name="Lavstsen T."/>
            <person name="Jespersen J.S."/>
        </authorList>
    </citation>
    <scope>NUCLEOTIDE SEQUENCE</scope>
    <source>
        <tissue evidence="1">Brain</tissue>
    </source>
</reference>
<protein>
    <submittedName>
        <fullName evidence="1">Uncharacterized protein</fullName>
    </submittedName>
</protein>
<gene>
    <name evidence="1" type="primary">Nfu_g_1_004966</name>
</gene>
<sequence>QETTFALTCNDSIGKPSLIELDKQPLLIFPQDNWFPSYSFPVFRWITDVRCMSSGREQL</sequence>
<reference evidence="1" key="2">
    <citation type="submission" date="2016-06" db="EMBL/GenBank/DDBJ databases">
        <title>The genome of a short-lived fish provides insights into sex chromosome evolution and the genetic control of aging.</title>
        <authorList>
            <person name="Reichwald K."/>
            <person name="Felder M."/>
            <person name="Petzold A."/>
            <person name="Koch P."/>
            <person name="Groth M."/>
            <person name="Platzer M."/>
        </authorList>
    </citation>
    <scope>NUCLEOTIDE SEQUENCE</scope>
    <source>
        <tissue evidence="1">Brain</tissue>
    </source>
</reference>
<feature type="non-terminal residue" evidence="1">
    <location>
        <position position="59"/>
    </location>
</feature>
<name>A0A1A8NAN8_9TELE</name>
<organism evidence="1">
    <name type="scientific">Nothobranchius rachovii</name>
    <name type="common">bluefin notho</name>
    <dbReference type="NCBI Taxonomy" id="451742"/>
    <lineage>
        <taxon>Eukaryota</taxon>
        <taxon>Metazoa</taxon>
        <taxon>Chordata</taxon>
        <taxon>Craniata</taxon>
        <taxon>Vertebrata</taxon>
        <taxon>Euteleostomi</taxon>
        <taxon>Actinopterygii</taxon>
        <taxon>Neopterygii</taxon>
        <taxon>Teleostei</taxon>
        <taxon>Neoteleostei</taxon>
        <taxon>Acanthomorphata</taxon>
        <taxon>Ovalentaria</taxon>
        <taxon>Atherinomorphae</taxon>
        <taxon>Cyprinodontiformes</taxon>
        <taxon>Nothobranchiidae</taxon>
        <taxon>Nothobranchius</taxon>
    </lineage>
</organism>
<evidence type="ECO:0000313" key="1">
    <source>
        <dbReference type="EMBL" id="SBR65916.1"/>
    </source>
</evidence>
<feature type="non-terminal residue" evidence="1">
    <location>
        <position position="1"/>
    </location>
</feature>
<proteinExistence type="predicted"/>
<dbReference type="EMBL" id="HAEH01000949">
    <property type="protein sequence ID" value="SBR65916.1"/>
    <property type="molecule type" value="Transcribed_RNA"/>
</dbReference>
<dbReference type="AlphaFoldDB" id="A0A1A8NAN8"/>